<proteinExistence type="predicted"/>
<feature type="non-terminal residue" evidence="1">
    <location>
        <position position="1"/>
    </location>
</feature>
<evidence type="ECO:0000313" key="2">
    <source>
        <dbReference type="Proteomes" id="UP000236291"/>
    </source>
</evidence>
<comment type="caution">
    <text evidence="1">The sequence shown here is derived from an EMBL/GenBank/DDBJ whole genome shotgun (WGS) entry which is preliminary data.</text>
</comment>
<reference evidence="1 2" key="2">
    <citation type="journal article" date="2017" name="Front. Plant Sci.">
        <title>Gene Classification and Mining of Molecular Markers Useful in Red Clover (Trifolium pratense) Breeding.</title>
        <authorList>
            <person name="Istvanek J."/>
            <person name="Dluhosova J."/>
            <person name="Dluhos P."/>
            <person name="Patkova L."/>
            <person name="Nedelnik J."/>
            <person name="Repkova J."/>
        </authorList>
    </citation>
    <scope>NUCLEOTIDE SEQUENCE [LARGE SCALE GENOMIC DNA]</scope>
    <source>
        <strain evidence="2">cv. Tatra</strain>
        <tissue evidence="1">Young leaves</tissue>
    </source>
</reference>
<dbReference type="EMBL" id="ASHM01044046">
    <property type="protein sequence ID" value="PNX83403.1"/>
    <property type="molecule type" value="Genomic_DNA"/>
</dbReference>
<dbReference type="InterPro" id="IPR032675">
    <property type="entry name" value="LRR_dom_sf"/>
</dbReference>
<gene>
    <name evidence="1" type="ORF">L195_g039445</name>
</gene>
<dbReference type="STRING" id="57577.A0A2K3LY07"/>
<dbReference type="AlphaFoldDB" id="A0A2K3LY07"/>
<dbReference type="SUPFAM" id="SSF52047">
    <property type="entry name" value="RNI-like"/>
    <property type="match status" value="1"/>
</dbReference>
<name>A0A2K3LY07_TRIPR</name>
<evidence type="ECO:0000313" key="1">
    <source>
        <dbReference type="EMBL" id="PNX83403.1"/>
    </source>
</evidence>
<protein>
    <submittedName>
        <fullName evidence="1">F-box family protein</fullName>
    </submittedName>
</protein>
<dbReference type="Gene3D" id="3.80.10.10">
    <property type="entry name" value="Ribonuclease Inhibitor"/>
    <property type="match status" value="1"/>
</dbReference>
<organism evidence="1 2">
    <name type="scientific">Trifolium pratense</name>
    <name type="common">Red clover</name>
    <dbReference type="NCBI Taxonomy" id="57577"/>
    <lineage>
        <taxon>Eukaryota</taxon>
        <taxon>Viridiplantae</taxon>
        <taxon>Streptophyta</taxon>
        <taxon>Embryophyta</taxon>
        <taxon>Tracheophyta</taxon>
        <taxon>Spermatophyta</taxon>
        <taxon>Magnoliopsida</taxon>
        <taxon>eudicotyledons</taxon>
        <taxon>Gunneridae</taxon>
        <taxon>Pentapetalae</taxon>
        <taxon>rosids</taxon>
        <taxon>fabids</taxon>
        <taxon>Fabales</taxon>
        <taxon>Fabaceae</taxon>
        <taxon>Papilionoideae</taxon>
        <taxon>50 kb inversion clade</taxon>
        <taxon>NPAAA clade</taxon>
        <taxon>Hologalegina</taxon>
        <taxon>IRL clade</taxon>
        <taxon>Trifolieae</taxon>
        <taxon>Trifolium</taxon>
    </lineage>
</organism>
<accession>A0A2K3LY07</accession>
<reference evidence="1 2" key="1">
    <citation type="journal article" date="2014" name="Am. J. Bot.">
        <title>Genome assembly and annotation for red clover (Trifolium pratense; Fabaceae).</title>
        <authorList>
            <person name="Istvanek J."/>
            <person name="Jaros M."/>
            <person name="Krenek A."/>
            <person name="Repkova J."/>
        </authorList>
    </citation>
    <scope>NUCLEOTIDE SEQUENCE [LARGE SCALE GENOMIC DNA]</scope>
    <source>
        <strain evidence="2">cv. Tatra</strain>
        <tissue evidence="1">Young leaves</tissue>
    </source>
</reference>
<sequence length="190" mass="21455">IEALELVNPEIAISDSLATIEVSSPKLKIEDLESVDTSNSTTIWPKFYHMISRSPNLKKLGLWKGENVDLKLIATCNPHLSHLCLSYDVKYGVVCCALYLENVSFLELGWSVLDDVFSHRVEGLIKLCPKLKKLVIRGEVSDWKSVEECKMLANFTLSMVTYRTRVYAQNSVAVAKIYNSQLTSKLQLEQ</sequence>
<dbReference type="Proteomes" id="UP000236291">
    <property type="component" value="Unassembled WGS sequence"/>
</dbReference>